<reference evidence="2 3" key="1">
    <citation type="journal article" date="2018" name="Biotechnol. Biofuels">
        <title>Integrative visual omics of the white-rot fungus Polyporus brumalis exposes the biotechnological potential of its oxidative enzymes for delignifying raw plant biomass.</title>
        <authorList>
            <person name="Miyauchi S."/>
            <person name="Rancon A."/>
            <person name="Drula E."/>
            <person name="Hage H."/>
            <person name="Chaduli D."/>
            <person name="Favel A."/>
            <person name="Grisel S."/>
            <person name="Henrissat B."/>
            <person name="Herpoel-Gimbert I."/>
            <person name="Ruiz-Duenas F.J."/>
            <person name="Chevret D."/>
            <person name="Hainaut M."/>
            <person name="Lin J."/>
            <person name="Wang M."/>
            <person name="Pangilinan J."/>
            <person name="Lipzen A."/>
            <person name="Lesage-Meessen L."/>
            <person name="Navarro D."/>
            <person name="Riley R."/>
            <person name="Grigoriev I.V."/>
            <person name="Zhou S."/>
            <person name="Raouche S."/>
            <person name="Rosso M.N."/>
        </authorList>
    </citation>
    <scope>NUCLEOTIDE SEQUENCE [LARGE SCALE GENOMIC DNA]</scope>
    <source>
        <strain evidence="2 3">BRFM 1820</strain>
    </source>
</reference>
<feature type="signal peptide" evidence="1">
    <location>
        <begin position="1"/>
        <end position="17"/>
    </location>
</feature>
<dbReference type="Proteomes" id="UP000256964">
    <property type="component" value="Unassembled WGS sequence"/>
</dbReference>
<evidence type="ECO:0000256" key="1">
    <source>
        <dbReference type="SAM" id="SignalP"/>
    </source>
</evidence>
<dbReference type="EMBL" id="KZ857473">
    <property type="protein sequence ID" value="RDX42981.1"/>
    <property type="molecule type" value="Genomic_DNA"/>
</dbReference>
<accession>A0A371CRS5</accession>
<evidence type="ECO:0000313" key="2">
    <source>
        <dbReference type="EMBL" id="RDX42981.1"/>
    </source>
</evidence>
<proteinExistence type="predicted"/>
<name>A0A371CRS5_9APHY</name>
<organism evidence="2 3">
    <name type="scientific">Lentinus brumalis</name>
    <dbReference type="NCBI Taxonomy" id="2498619"/>
    <lineage>
        <taxon>Eukaryota</taxon>
        <taxon>Fungi</taxon>
        <taxon>Dikarya</taxon>
        <taxon>Basidiomycota</taxon>
        <taxon>Agaricomycotina</taxon>
        <taxon>Agaricomycetes</taxon>
        <taxon>Polyporales</taxon>
        <taxon>Polyporaceae</taxon>
        <taxon>Lentinus</taxon>
    </lineage>
</organism>
<feature type="chain" id="PRO_5016621858" description="Secreted protein" evidence="1">
    <location>
        <begin position="18"/>
        <end position="204"/>
    </location>
</feature>
<evidence type="ECO:0000313" key="3">
    <source>
        <dbReference type="Proteomes" id="UP000256964"/>
    </source>
</evidence>
<sequence length="204" mass="22201">MHALLLCSLLSLPSVSSLHGAVEVVTAAASHCDIRNRSPARLIEVNLSRTSRRLVSLVVWAASHFLILYRRRAQFPELTLTLIDLLHVQSTSTHSCAARSHRSSSEHSLYPHLSTEPPTLPLILVLTGGSTRSSRFHVRATYVEIWKDRANDVVALHRNCAVFKILGSERGLFLHARGRSAAVSDAGDGNTAASVQSRAALEGV</sequence>
<keyword evidence="1" id="KW-0732">Signal</keyword>
<evidence type="ECO:0008006" key="4">
    <source>
        <dbReference type="Google" id="ProtNLM"/>
    </source>
</evidence>
<gene>
    <name evidence="2" type="ORF">OH76DRAFT_1251985</name>
</gene>
<keyword evidence="3" id="KW-1185">Reference proteome</keyword>
<protein>
    <recommendedName>
        <fullName evidence="4">Secreted protein</fullName>
    </recommendedName>
</protein>
<dbReference type="AlphaFoldDB" id="A0A371CRS5"/>